<keyword evidence="2" id="KW-1185">Reference proteome</keyword>
<sequence>MNDEGNERDLERGPSLPALSRVHSELPASPYSPRASTTPRGALVMSNSGKALLVSNSSKRLLASQSSKSLVVSNSGKRFDQKTKYVRQVTGRHNDTELHLAAQRGDLEGVKKILDEIDAQMMGTFGEADFDAEVGEIKAAVVNEVNDLGETALFIAAEKGHLDVVKELLQYTTEEAILLKNHSGFDPLHIAASQGHEAIVQVLLDYDPSLIKTVGQSNATPLISAATKGHAAVVNVLLSRDLSLLEIPKSNGKNALHLAARQGHVGIVKTLLDKDLLLARRTDKKSQTALHMAVKGVNREVVRLILAADATIVMLPDKFGNTALHIAARKKRVELVNVSEKLMFMLAQPRALVAQVLCAFYLHWSQTHQIEPSYGTVISEVLIRCFRIELDAHISSKIVNELIQLPETDVNVLTRDKRTAIDIVEGLPLSEETAEIKDCLARYGGVRAKELNQLPRDELRKTVTAIKQDVHSQLEQARKTNRNVTGIAQDLCRLHRLGLYSTTNSVTVVAVLFASVAFAAIFTLPGGDRDDGSAAGVGSASFKIFFIFNAIALFTSLSVVVVQITIVRGELKSEKQVVKVINKLMWLASVCTTVSFLAASFIVLGQRNMWAAILVTCIGGVIIAGVLIALIYHILKRKRKRKVRKREKKRSNAWRHLDTDSEVPIYAI</sequence>
<dbReference type="EMBL" id="CM047744">
    <property type="protein sequence ID" value="KAJ0028233.1"/>
    <property type="molecule type" value="Genomic_DNA"/>
</dbReference>
<evidence type="ECO:0000313" key="2">
    <source>
        <dbReference type="Proteomes" id="UP001163603"/>
    </source>
</evidence>
<protein>
    <submittedName>
        <fullName evidence="1">Uncharacterized protein</fullName>
    </submittedName>
</protein>
<proteinExistence type="predicted"/>
<accession>A0ACC0Y403</accession>
<name>A0ACC0Y403_9ROSI</name>
<reference evidence="2" key="1">
    <citation type="journal article" date="2023" name="G3 (Bethesda)">
        <title>Genome assembly and association tests identify interacting loci associated with vigor, precocity, and sex in interspecific pistachio rootstocks.</title>
        <authorList>
            <person name="Palmer W."/>
            <person name="Jacygrad E."/>
            <person name="Sagayaradj S."/>
            <person name="Cavanaugh K."/>
            <person name="Han R."/>
            <person name="Bertier L."/>
            <person name="Beede B."/>
            <person name="Kafkas S."/>
            <person name="Golino D."/>
            <person name="Preece J."/>
            <person name="Michelmore R."/>
        </authorList>
    </citation>
    <scope>NUCLEOTIDE SEQUENCE [LARGE SCALE GENOMIC DNA]</scope>
</reference>
<comment type="caution">
    <text evidence="1">The sequence shown here is derived from an EMBL/GenBank/DDBJ whole genome shotgun (WGS) entry which is preliminary data.</text>
</comment>
<gene>
    <name evidence="1" type="ORF">Pint_35505</name>
</gene>
<organism evidence="1 2">
    <name type="scientific">Pistacia integerrima</name>
    <dbReference type="NCBI Taxonomy" id="434235"/>
    <lineage>
        <taxon>Eukaryota</taxon>
        <taxon>Viridiplantae</taxon>
        <taxon>Streptophyta</taxon>
        <taxon>Embryophyta</taxon>
        <taxon>Tracheophyta</taxon>
        <taxon>Spermatophyta</taxon>
        <taxon>Magnoliopsida</taxon>
        <taxon>eudicotyledons</taxon>
        <taxon>Gunneridae</taxon>
        <taxon>Pentapetalae</taxon>
        <taxon>rosids</taxon>
        <taxon>malvids</taxon>
        <taxon>Sapindales</taxon>
        <taxon>Anacardiaceae</taxon>
        <taxon>Pistacia</taxon>
    </lineage>
</organism>
<dbReference type="Proteomes" id="UP001163603">
    <property type="component" value="Chromosome 9"/>
</dbReference>
<evidence type="ECO:0000313" key="1">
    <source>
        <dbReference type="EMBL" id="KAJ0028233.1"/>
    </source>
</evidence>